<reference evidence="5 6" key="1">
    <citation type="journal article" date="2019" name="Nat. Plants">
        <title>Stout camphor tree genome fills gaps in understanding of flowering plant genome evolution.</title>
        <authorList>
            <person name="Chaw S.M."/>
            <person name="Liu Y.C."/>
            <person name="Wu Y.W."/>
            <person name="Wang H.Y."/>
            <person name="Lin C.I."/>
            <person name="Wu C.S."/>
            <person name="Ke H.M."/>
            <person name="Chang L.Y."/>
            <person name="Hsu C.Y."/>
            <person name="Yang H.T."/>
            <person name="Sudianto E."/>
            <person name="Hsu M.H."/>
            <person name="Wu K.P."/>
            <person name="Wang L.N."/>
            <person name="Leebens-Mack J.H."/>
            <person name="Tsai I.J."/>
        </authorList>
    </citation>
    <scope>NUCLEOTIDE SEQUENCE [LARGE SCALE GENOMIC DNA]</scope>
    <source>
        <strain evidence="6">cv. Chaw 1501</strain>
        <tissue evidence="5">Young leaves</tissue>
    </source>
</reference>
<keyword evidence="4" id="KW-0472">Membrane</keyword>
<dbReference type="GO" id="GO:0022857">
    <property type="term" value="F:transmembrane transporter activity"/>
    <property type="evidence" value="ECO:0007669"/>
    <property type="project" value="InterPro"/>
</dbReference>
<sequence>MHVHTNMRRLLGCLTLGIGMGMFSYVVPVYIAEITPKNLRGGFTAVHQDASSCPWHCSRLHRNALILAEARILDLFQRQYTQFSHCV</sequence>
<dbReference type="OrthoDB" id="1929005at2759"/>
<keyword evidence="3" id="KW-1133">Transmembrane helix</keyword>
<evidence type="ECO:0000256" key="4">
    <source>
        <dbReference type="ARBA" id="ARBA00023136"/>
    </source>
</evidence>
<dbReference type="Proteomes" id="UP000283530">
    <property type="component" value="Unassembled WGS sequence"/>
</dbReference>
<organism evidence="5 6">
    <name type="scientific">Cinnamomum micranthum f. kanehirae</name>
    <dbReference type="NCBI Taxonomy" id="337451"/>
    <lineage>
        <taxon>Eukaryota</taxon>
        <taxon>Viridiplantae</taxon>
        <taxon>Streptophyta</taxon>
        <taxon>Embryophyta</taxon>
        <taxon>Tracheophyta</taxon>
        <taxon>Spermatophyta</taxon>
        <taxon>Magnoliopsida</taxon>
        <taxon>Magnoliidae</taxon>
        <taxon>Laurales</taxon>
        <taxon>Lauraceae</taxon>
        <taxon>Cinnamomum</taxon>
    </lineage>
</organism>
<comment type="subcellular location">
    <subcellularLocation>
        <location evidence="1">Membrane</location>
    </subcellularLocation>
</comment>
<dbReference type="GO" id="GO:0016020">
    <property type="term" value="C:membrane"/>
    <property type="evidence" value="ECO:0007669"/>
    <property type="project" value="UniProtKB-SubCell"/>
</dbReference>
<gene>
    <name evidence="5" type="ORF">CKAN_02294100</name>
</gene>
<dbReference type="InterPro" id="IPR005828">
    <property type="entry name" value="MFS_sugar_transport-like"/>
</dbReference>
<protein>
    <submittedName>
        <fullName evidence="5">Sugar/inositol transporter</fullName>
    </submittedName>
</protein>
<evidence type="ECO:0000256" key="1">
    <source>
        <dbReference type="ARBA" id="ARBA00004370"/>
    </source>
</evidence>
<keyword evidence="2" id="KW-0812">Transmembrane</keyword>
<dbReference type="EMBL" id="QPKB01000010">
    <property type="protein sequence ID" value="RWR93677.1"/>
    <property type="molecule type" value="Genomic_DNA"/>
</dbReference>
<dbReference type="Gene3D" id="1.20.1250.20">
    <property type="entry name" value="MFS general substrate transporter like domains"/>
    <property type="match status" value="1"/>
</dbReference>
<dbReference type="STRING" id="337451.A0A443PSB9"/>
<evidence type="ECO:0000313" key="6">
    <source>
        <dbReference type="Proteomes" id="UP000283530"/>
    </source>
</evidence>
<dbReference type="InterPro" id="IPR036259">
    <property type="entry name" value="MFS_trans_sf"/>
</dbReference>
<keyword evidence="6" id="KW-1185">Reference proteome</keyword>
<accession>A0A443PSB9</accession>
<dbReference type="Pfam" id="PF00083">
    <property type="entry name" value="Sugar_tr"/>
    <property type="match status" value="1"/>
</dbReference>
<evidence type="ECO:0000313" key="5">
    <source>
        <dbReference type="EMBL" id="RWR93677.1"/>
    </source>
</evidence>
<dbReference type="AlphaFoldDB" id="A0A443PSB9"/>
<evidence type="ECO:0000256" key="2">
    <source>
        <dbReference type="ARBA" id="ARBA00022692"/>
    </source>
</evidence>
<comment type="caution">
    <text evidence="5">The sequence shown here is derived from an EMBL/GenBank/DDBJ whole genome shotgun (WGS) entry which is preliminary data.</text>
</comment>
<proteinExistence type="predicted"/>
<name>A0A443PSB9_9MAGN</name>
<evidence type="ECO:0000256" key="3">
    <source>
        <dbReference type="ARBA" id="ARBA00022989"/>
    </source>
</evidence>